<reference evidence="3" key="1">
    <citation type="journal article" date="2019" name="Int. J. Syst. Evol. Microbiol.">
        <title>The Global Catalogue of Microorganisms (GCM) 10K type strain sequencing project: providing services to taxonomists for standard genome sequencing and annotation.</title>
        <authorList>
            <consortium name="The Broad Institute Genomics Platform"/>
            <consortium name="The Broad Institute Genome Sequencing Center for Infectious Disease"/>
            <person name="Wu L."/>
            <person name="Ma J."/>
        </authorList>
    </citation>
    <scope>NUCLEOTIDE SEQUENCE [LARGE SCALE GENOMIC DNA]</scope>
    <source>
        <strain evidence="3">CCUG 49679</strain>
    </source>
</reference>
<protein>
    <recommendedName>
        <fullName evidence="4">Cytochrome c domain-containing protein</fullName>
    </recommendedName>
</protein>
<dbReference type="RefSeq" id="WP_379789978.1">
    <property type="nucleotide sequence ID" value="NZ_JBHSQB010000003.1"/>
</dbReference>
<evidence type="ECO:0000313" key="2">
    <source>
        <dbReference type="EMBL" id="MFC6095361.1"/>
    </source>
</evidence>
<evidence type="ECO:0000256" key="1">
    <source>
        <dbReference type="SAM" id="Phobius"/>
    </source>
</evidence>
<accession>A0ABW1PIC4</accession>
<dbReference type="Proteomes" id="UP001596287">
    <property type="component" value="Unassembled WGS sequence"/>
</dbReference>
<dbReference type="SUPFAM" id="SSF46626">
    <property type="entry name" value="Cytochrome c"/>
    <property type="match status" value="1"/>
</dbReference>
<dbReference type="EMBL" id="JBHSQB010000003">
    <property type="protein sequence ID" value="MFC6095361.1"/>
    <property type="molecule type" value="Genomic_DNA"/>
</dbReference>
<dbReference type="InterPro" id="IPR036280">
    <property type="entry name" value="Multihaem_cyt_sf"/>
</dbReference>
<name>A0ABW1PIC4_9FLAO</name>
<organism evidence="2 3">
    <name type="scientific">Flavobacterium qiangtangense</name>
    <dbReference type="NCBI Taxonomy" id="1442595"/>
    <lineage>
        <taxon>Bacteria</taxon>
        <taxon>Pseudomonadati</taxon>
        <taxon>Bacteroidota</taxon>
        <taxon>Flavobacteriia</taxon>
        <taxon>Flavobacteriales</taxon>
        <taxon>Flavobacteriaceae</taxon>
        <taxon>Flavobacterium</taxon>
    </lineage>
</organism>
<dbReference type="SUPFAM" id="SSF48695">
    <property type="entry name" value="Multiheme cytochromes"/>
    <property type="match status" value="1"/>
</dbReference>
<keyword evidence="1" id="KW-1133">Transmembrane helix</keyword>
<sequence>MNEDLKKVAPKGVRKYALVAVFLSMTILTAFSFARKNANDGKYEAIPLINKDSIESVKAFQKVYSVLMSPRCMNCHPSGDIPLQGDDSHLHQMSPKRGVDGKGVYAMKCANCHQFENTAGLHSPPGNPNWHLPPADMKMVFQGRTPHQLAKQLLDPKQNGNKDIKKLIEHADDGLVLAGWNPGEGLKLPPMSHAEFKKAWITWLEKGAYAPKK</sequence>
<keyword evidence="1" id="KW-0812">Transmembrane</keyword>
<keyword evidence="1" id="KW-0472">Membrane</keyword>
<feature type="transmembrane region" description="Helical" evidence="1">
    <location>
        <begin position="16"/>
        <end position="34"/>
    </location>
</feature>
<dbReference type="InterPro" id="IPR036909">
    <property type="entry name" value="Cyt_c-like_dom_sf"/>
</dbReference>
<gene>
    <name evidence="2" type="ORF">ACFPVY_01780</name>
</gene>
<proteinExistence type="predicted"/>
<comment type="caution">
    <text evidence="2">The sequence shown here is derived from an EMBL/GenBank/DDBJ whole genome shotgun (WGS) entry which is preliminary data.</text>
</comment>
<evidence type="ECO:0008006" key="4">
    <source>
        <dbReference type="Google" id="ProtNLM"/>
    </source>
</evidence>
<evidence type="ECO:0000313" key="3">
    <source>
        <dbReference type="Proteomes" id="UP001596287"/>
    </source>
</evidence>
<keyword evidence="3" id="KW-1185">Reference proteome</keyword>